<organism evidence="1 2">
    <name type="scientific">Halteria grandinella</name>
    <dbReference type="NCBI Taxonomy" id="5974"/>
    <lineage>
        <taxon>Eukaryota</taxon>
        <taxon>Sar</taxon>
        <taxon>Alveolata</taxon>
        <taxon>Ciliophora</taxon>
        <taxon>Intramacronucleata</taxon>
        <taxon>Spirotrichea</taxon>
        <taxon>Stichotrichia</taxon>
        <taxon>Sporadotrichida</taxon>
        <taxon>Halteriidae</taxon>
        <taxon>Halteria</taxon>
    </lineage>
</organism>
<reference evidence="1" key="1">
    <citation type="submission" date="2019-06" db="EMBL/GenBank/DDBJ databases">
        <authorList>
            <person name="Zheng W."/>
        </authorList>
    </citation>
    <scope>NUCLEOTIDE SEQUENCE</scope>
    <source>
        <strain evidence="1">QDHG01</strain>
    </source>
</reference>
<keyword evidence="2" id="KW-1185">Reference proteome</keyword>
<evidence type="ECO:0000313" key="2">
    <source>
        <dbReference type="Proteomes" id="UP000785679"/>
    </source>
</evidence>
<name>A0A8J8NZ75_HALGN</name>
<gene>
    <name evidence="1" type="ORF">FGO68_gene3595</name>
</gene>
<protein>
    <submittedName>
        <fullName evidence="1">Uncharacterized protein</fullName>
    </submittedName>
</protein>
<comment type="caution">
    <text evidence="1">The sequence shown here is derived from an EMBL/GenBank/DDBJ whole genome shotgun (WGS) entry which is preliminary data.</text>
</comment>
<dbReference type="EMBL" id="RRYP01004545">
    <property type="protein sequence ID" value="TNV82781.1"/>
    <property type="molecule type" value="Genomic_DNA"/>
</dbReference>
<evidence type="ECO:0000313" key="1">
    <source>
        <dbReference type="EMBL" id="TNV82781.1"/>
    </source>
</evidence>
<proteinExistence type="predicted"/>
<dbReference type="AlphaFoldDB" id="A0A8J8NZ75"/>
<sequence length="398" mass="45707">MDYNNYKGYLYMESQAWKQSLLDFELIENYQGEPDESPPQTIVYNSNTVQDSKQHIHVSSLGIAQQYLAEQESQLGLRVQAPSEVKDLKNKEGEGQLSGVGEIQYMMQALGSNVAPNKTVVSEQRSSSIKELIYNQHHCSISAQSYEKDIQVLLEKDGGNFLEKNQTLLKILFTGTSEEPIDEQRITDTETDPHVYDFFFLHSGVARFIELFSKEKQLKDKNSLDFCLQQRKRRQQFIYQLSDGETLHDDQQRIFLVDQSVESFKYIHQADNIKPQYEGQDVTSSLKAMKPPEVAHATVEVEVSKGKAMKIQTQISLGLVIGDRFVKKALLQDTDKKQRKLQKLMDLIFEHQMIQSLAYLDNAVNKTTNDLFVVSKGSLELIDYCCLKNKYFILRRSS</sequence>
<accession>A0A8J8NZ75</accession>
<dbReference type="Proteomes" id="UP000785679">
    <property type="component" value="Unassembled WGS sequence"/>
</dbReference>